<dbReference type="AlphaFoldDB" id="A0AAV9VTR2"/>
<dbReference type="CDD" id="cd21552">
    <property type="entry name" value="VEFS-box_ctSUZ12-like"/>
    <property type="match status" value="1"/>
</dbReference>
<feature type="compositionally biased region" description="Polar residues" evidence="7">
    <location>
        <begin position="16"/>
        <end position="27"/>
    </location>
</feature>
<proteinExistence type="inferred from homology"/>
<dbReference type="Pfam" id="PF09733">
    <property type="entry name" value="VEFS-Box"/>
    <property type="match status" value="1"/>
</dbReference>
<keyword evidence="3" id="KW-0863">Zinc-finger</keyword>
<evidence type="ECO:0000256" key="2">
    <source>
        <dbReference type="ARBA" id="ARBA00022723"/>
    </source>
</evidence>
<feature type="region of interest" description="Disordered" evidence="7">
    <location>
        <begin position="1"/>
        <end position="63"/>
    </location>
</feature>
<organism evidence="9 10">
    <name type="scientific">Arthrobotrys musiformis</name>
    <dbReference type="NCBI Taxonomy" id="47236"/>
    <lineage>
        <taxon>Eukaryota</taxon>
        <taxon>Fungi</taxon>
        <taxon>Dikarya</taxon>
        <taxon>Ascomycota</taxon>
        <taxon>Pezizomycotina</taxon>
        <taxon>Orbiliomycetes</taxon>
        <taxon>Orbiliales</taxon>
        <taxon>Orbiliaceae</taxon>
        <taxon>Arthrobotrys</taxon>
    </lineage>
</organism>
<sequence>MRRKNEPTYPRAGSMRSRTSGTQNTAGTRLRVSTSLLNNNNNNTTNGYQPRSASGNNNNNTNTAFPSNFLPPLTLPDAYRGNLLLYNFFAKYAQKVFLERNISRILNDQARLLKAENEGRRVSRRYWNRDGRTRKMSEIVRRLGVFPEFDDDIVFGVNVEVVSGLPKGWIYHDSCECEIRLFAMPSTSLGSWKASSRSRPQEKGQGWRELLRTTETVKVNVSRTDSDTTDQQVFGTERPFIIPLSSFAIEDVDGKRFASSGYEVRCRIGLGGDMGGEGGYYEACLRLDENLVCNDGLDKGVATTVKTGRSDLDSDSETPKLKIGLGWNKSINYRIVKNDGEKRKKKKEQQQQRMPNTNLPSKCHKQIYIDYTFRNYVKNFDGRDAHKNSYTSTVNSNNKLYVFKYQGNAYACVICQNTTFQSLDRLRFHLLHIHTYFTCSLEAYDKHKDHVKILVEPAVEEGRGFSQPLGINDRKFLWIRPKGLGDRAFNLEEYLKGDTAWARGVAVPEAERKLMNAPGRMLKKMQIVPELSFGIAKKEKRRCVVAGREDGKGYVRFLTGESVVAGDEVSESGDEIDEGWVAAKVNEKIDASCFSSAGREFLKLWGGHVSVEGPRSNHHLHDCLIRFCRQNKEALKLPSLRLEFDKFMAALKLRGQVDQVLVKECKRVLDSIL</sequence>
<evidence type="ECO:0000256" key="1">
    <source>
        <dbReference type="ARBA" id="ARBA00007416"/>
    </source>
</evidence>
<protein>
    <recommendedName>
        <fullName evidence="8">Polycomb protein VEFS-Box domain-containing protein</fullName>
    </recommendedName>
</protein>
<feature type="region of interest" description="Disordered" evidence="7">
    <location>
        <begin position="338"/>
        <end position="359"/>
    </location>
</feature>
<evidence type="ECO:0000259" key="8">
    <source>
        <dbReference type="Pfam" id="PF09733"/>
    </source>
</evidence>
<keyword evidence="5" id="KW-0805">Transcription regulation</keyword>
<dbReference type="GO" id="GO:0008270">
    <property type="term" value="F:zinc ion binding"/>
    <property type="evidence" value="ECO:0007669"/>
    <property type="project" value="UniProtKB-KW"/>
</dbReference>
<evidence type="ECO:0000256" key="4">
    <source>
        <dbReference type="ARBA" id="ARBA00022833"/>
    </source>
</evidence>
<dbReference type="EMBL" id="JAVHJL010000012">
    <property type="protein sequence ID" value="KAK6495607.1"/>
    <property type="molecule type" value="Genomic_DNA"/>
</dbReference>
<comment type="caution">
    <text evidence="9">The sequence shown here is derived from an EMBL/GenBank/DDBJ whole genome shotgun (WGS) entry which is preliminary data.</text>
</comment>
<keyword evidence="2" id="KW-0479">Metal-binding</keyword>
<comment type="similarity">
    <text evidence="1">Belongs to the VEFS (VRN2-EMF2-FIS2-SU(Z)12) family.</text>
</comment>
<keyword evidence="4" id="KW-0862">Zinc</keyword>
<name>A0AAV9VTR2_9PEZI</name>
<dbReference type="InterPro" id="IPR019135">
    <property type="entry name" value="Polycomb_protein_VEFS-Box"/>
</dbReference>
<feature type="domain" description="Polycomb protein VEFS-Box" evidence="8">
    <location>
        <begin position="570"/>
        <end position="652"/>
    </location>
</feature>
<feature type="compositionally biased region" description="Low complexity" evidence="7">
    <location>
        <begin position="33"/>
        <end position="46"/>
    </location>
</feature>
<reference evidence="9 10" key="1">
    <citation type="submission" date="2023-08" db="EMBL/GenBank/DDBJ databases">
        <authorList>
            <person name="Palmer J.M."/>
        </authorList>
    </citation>
    <scope>NUCLEOTIDE SEQUENCE [LARGE SCALE GENOMIC DNA]</scope>
    <source>
        <strain evidence="9 10">TWF481</strain>
    </source>
</reference>
<accession>A0AAV9VTR2</accession>
<keyword evidence="10" id="KW-1185">Reference proteome</keyword>
<evidence type="ECO:0000256" key="3">
    <source>
        <dbReference type="ARBA" id="ARBA00022771"/>
    </source>
</evidence>
<evidence type="ECO:0000313" key="10">
    <source>
        <dbReference type="Proteomes" id="UP001370758"/>
    </source>
</evidence>
<gene>
    <name evidence="9" type="ORF">TWF481_002655</name>
</gene>
<keyword evidence="6" id="KW-0804">Transcription</keyword>
<dbReference type="Proteomes" id="UP001370758">
    <property type="component" value="Unassembled WGS sequence"/>
</dbReference>
<evidence type="ECO:0000256" key="6">
    <source>
        <dbReference type="ARBA" id="ARBA00023163"/>
    </source>
</evidence>
<evidence type="ECO:0000256" key="7">
    <source>
        <dbReference type="SAM" id="MobiDB-lite"/>
    </source>
</evidence>
<evidence type="ECO:0000256" key="5">
    <source>
        <dbReference type="ARBA" id="ARBA00023015"/>
    </source>
</evidence>
<evidence type="ECO:0000313" key="9">
    <source>
        <dbReference type="EMBL" id="KAK6495607.1"/>
    </source>
</evidence>